<dbReference type="GeneID" id="130507606"/>
<dbReference type="PANTHER" id="PTHR48449">
    <property type="entry name" value="DUF1985 DOMAIN-CONTAINING PROTEIN"/>
    <property type="match status" value="1"/>
</dbReference>
<gene>
    <name evidence="3" type="primary">LOC130507606</name>
</gene>
<evidence type="ECO:0000256" key="1">
    <source>
        <dbReference type="SAM" id="MobiDB-lite"/>
    </source>
</evidence>
<dbReference type="RefSeq" id="XP_056858283.1">
    <property type="nucleotide sequence ID" value="XM_057002303.1"/>
</dbReference>
<dbReference type="PANTHER" id="PTHR48449:SF1">
    <property type="entry name" value="DUF1985 DOMAIN-CONTAINING PROTEIN"/>
    <property type="match status" value="1"/>
</dbReference>
<proteinExistence type="predicted"/>
<dbReference type="AlphaFoldDB" id="A0A9W3D4E6"/>
<keyword evidence="2" id="KW-1185">Reference proteome</keyword>
<reference evidence="3" key="1">
    <citation type="submission" date="2025-08" db="UniProtKB">
        <authorList>
            <consortium name="RefSeq"/>
        </authorList>
    </citation>
    <scope>IDENTIFICATION</scope>
    <source>
        <tissue evidence="3">Leaf</tissue>
    </source>
</reference>
<evidence type="ECO:0000313" key="2">
    <source>
        <dbReference type="Proteomes" id="UP000504610"/>
    </source>
</evidence>
<dbReference type="Proteomes" id="UP000504610">
    <property type="component" value="Unplaced"/>
</dbReference>
<name>A0A9W3D4E6_RAPSA</name>
<dbReference type="OrthoDB" id="1110536at2759"/>
<sequence>MDLERFENYPWGRVAFKVLMDSLWNKDITGCYTVDGFIQVLQVWAYTAIPGLGASIGLPRANSPSPPILAYDGSRGRRFMKAAILSQTRVINFVEKDISEMWPKWDSEVDDVPAENIIKVMYDRRPWKWTMDCWEVTGTKPKFVTPSKRAKEMVVEEVEEDNQRPRKKARKEAPKEAPKEAREEAPTEAREEATEEAREEASWVTREELEKIVQGLR</sequence>
<feature type="compositionally biased region" description="Basic and acidic residues" evidence="1">
    <location>
        <begin position="171"/>
        <end position="205"/>
    </location>
</feature>
<feature type="region of interest" description="Disordered" evidence="1">
    <location>
        <begin position="146"/>
        <end position="205"/>
    </location>
</feature>
<accession>A0A9W3D4E6</accession>
<dbReference type="KEGG" id="rsz:130507606"/>
<organism evidence="2 3">
    <name type="scientific">Raphanus sativus</name>
    <name type="common">Radish</name>
    <name type="synonym">Raphanus raphanistrum var. sativus</name>
    <dbReference type="NCBI Taxonomy" id="3726"/>
    <lineage>
        <taxon>Eukaryota</taxon>
        <taxon>Viridiplantae</taxon>
        <taxon>Streptophyta</taxon>
        <taxon>Embryophyta</taxon>
        <taxon>Tracheophyta</taxon>
        <taxon>Spermatophyta</taxon>
        <taxon>Magnoliopsida</taxon>
        <taxon>eudicotyledons</taxon>
        <taxon>Gunneridae</taxon>
        <taxon>Pentapetalae</taxon>
        <taxon>rosids</taxon>
        <taxon>malvids</taxon>
        <taxon>Brassicales</taxon>
        <taxon>Brassicaceae</taxon>
        <taxon>Brassiceae</taxon>
        <taxon>Raphanus</taxon>
    </lineage>
</organism>
<protein>
    <submittedName>
        <fullName evidence="3">Uncharacterized protein LOC130507606</fullName>
    </submittedName>
</protein>
<evidence type="ECO:0000313" key="3">
    <source>
        <dbReference type="RefSeq" id="XP_056858283.1"/>
    </source>
</evidence>